<name>A0A1M7KYP5_9BURK</name>
<dbReference type="GO" id="GO:0008610">
    <property type="term" value="P:lipid biosynthetic process"/>
    <property type="evidence" value="ECO:0007669"/>
    <property type="project" value="TreeGrafter"/>
</dbReference>
<keyword evidence="4" id="KW-1185">Reference proteome</keyword>
<dbReference type="Pfam" id="PF00975">
    <property type="entry name" value="Thioesterase"/>
    <property type="match status" value="1"/>
</dbReference>
<dbReference type="GO" id="GO:0016787">
    <property type="term" value="F:hydrolase activity"/>
    <property type="evidence" value="ECO:0007669"/>
    <property type="project" value="UniProtKB-KW"/>
</dbReference>
<reference evidence="4" key="1">
    <citation type="submission" date="2016-11" db="EMBL/GenBank/DDBJ databases">
        <authorList>
            <person name="Varghese N."/>
            <person name="Submissions S."/>
        </authorList>
    </citation>
    <scope>NUCLEOTIDE SEQUENCE [LARGE SCALE GENOMIC DNA]</scope>
    <source>
        <strain evidence="4">Sac-22</strain>
    </source>
</reference>
<dbReference type="EMBL" id="FRCX01000002">
    <property type="protein sequence ID" value="SHM70174.1"/>
    <property type="molecule type" value="Genomic_DNA"/>
</dbReference>
<dbReference type="Gene3D" id="3.40.50.1820">
    <property type="entry name" value="alpha/beta hydrolase"/>
    <property type="match status" value="1"/>
</dbReference>
<gene>
    <name evidence="3" type="ORF">SAMN05192549_102268</name>
</gene>
<proteinExistence type="inferred from homology"/>
<dbReference type="SUPFAM" id="SSF53474">
    <property type="entry name" value="alpha/beta-Hydrolases"/>
    <property type="match status" value="1"/>
</dbReference>
<feature type="domain" description="Thioesterase" evidence="2">
    <location>
        <begin position="35"/>
        <end position="264"/>
    </location>
</feature>
<dbReference type="InterPro" id="IPR001031">
    <property type="entry name" value="Thioesterase"/>
</dbReference>
<evidence type="ECO:0000313" key="4">
    <source>
        <dbReference type="Proteomes" id="UP000184339"/>
    </source>
</evidence>
<evidence type="ECO:0000313" key="3">
    <source>
        <dbReference type="EMBL" id="SHM70174.1"/>
    </source>
</evidence>
<sequence length="269" mass="30075">MFELQTPAAQSPVRTVRPRSPWIGAQTHAPQARLRLIAFHHAGGNAGFFVPWVRYFQAMDWIEFVAVQLPGRGRRLGEAPYDSLEPLMAAVQQGLEPLLDRPYVLFGFSMGAILAFELALRQQQAQHRRPAALILAGRGAPRTQPPAVQRGAFSREKILRELERLGGTDPALLADGPFMEVFMRTFQADFMVADGHHCPQAQTLQCPLHVWGGADDPEVPIERIYRWDAFSGQGFAGRLFPGDHFFLKSAHAAAMDNLMEILEKARRVQ</sequence>
<evidence type="ECO:0000259" key="2">
    <source>
        <dbReference type="Pfam" id="PF00975"/>
    </source>
</evidence>
<dbReference type="AlphaFoldDB" id="A0A1M7KYP5"/>
<organism evidence="3 4">
    <name type="scientific">Duganella sacchari</name>
    <dbReference type="NCBI Taxonomy" id="551987"/>
    <lineage>
        <taxon>Bacteria</taxon>
        <taxon>Pseudomonadati</taxon>
        <taxon>Pseudomonadota</taxon>
        <taxon>Betaproteobacteria</taxon>
        <taxon>Burkholderiales</taxon>
        <taxon>Oxalobacteraceae</taxon>
        <taxon>Telluria group</taxon>
        <taxon>Duganella</taxon>
    </lineage>
</organism>
<dbReference type="STRING" id="551987.SAMN05192549_102268"/>
<dbReference type="Proteomes" id="UP000184339">
    <property type="component" value="Unassembled WGS sequence"/>
</dbReference>
<dbReference type="PANTHER" id="PTHR11487">
    <property type="entry name" value="THIOESTERASE"/>
    <property type="match status" value="1"/>
</dbReference>
<keyword evidence="3" id="KW-0378">Hydrolase</keyword>
<dbReference type="PANTHER" id="PTHR11487:SF0">
    <property type="entry name" value="S-ACYL FATTY ACID SYNTHASE THIOESTERASE, MEDIUM CHAIN"/>
    <property type="match status" value="1"/>
</dbReference>
<protein>
    <submittedName>
        <fullName evidence="3">Medium-chain acyl-[acyl-carrier-protein] hydrolase</fullName>
    </submittedName>
</protein>
<comment type="similarity">
    <text evidence="1">Belongs to the thioesterase family.</text>
</comment>
<dbReference type="InterPro" id="IPR012223">
    <property type="entry name" value="TEII"/>
</dbReference>
<dbReference type="InterPro" id="IPR029058">
    <property type="entry name" value="AB_hydrolase_fold"/>
</dbReference>
<accession>A0A1M7KYP5</accession>
<dbReference type="RefSeq" id="WP_072782034.1">
    <property type="nucleotide sequence ID" value="NZ_FRCX01000002.1"/>
</dbReference>
<evidence type="ECO:0000256" key="1">
    <source>
        <dbReference type="ARBA" id="ARBA00007169"/>
    </source>
</evidence>